<dbReference type="EMBL" id="CP011509">
    <property type="protein sequence ID" value="AKI98964.1"/>
    <property type="molecule type" value="Genomic_DNA"/>
</dbReference>
<dbReference type="Proteomes" id="UP000035579">
    <property type="component" value="Chromosome"/>
</dbReference>
<accession>A0AAC8TAI9</accession>
<feature type="compositionally biased region" description="Basic and acidic residues" evidence="1">
    <location>
        <begin position="26"/>
        <end position="37"/>
    </location>
</feature>
<proteinExistence type="predicted"/>
<name>A0AAC8TAI9_9BACT</name>
<reference evidence="2 3" key="1">
    <citation type="submission" date="2015-05" db="EMBL/GenBank/DDBJ databases">
        <title>Genome assembly of Archangium gephyra DSM 2261.</title>
        <authorList>
            <person name="Sharma G."/>
            <person name="Subramanian S."/>
        </authorList>
    </citation>
    <scope>NUCLEOTIDE SEQUENCE [LARGE SCALE GENOMIC DNA]</scope>
    <source>
        <strain evidence="2 3">DSM 2261</strain>
    </source>
</reference>
<protein>
    <submittedName>
        <fullName evidence="2">Uncharacterized protein</fullName>
    </submittedName>
</protein>
<gene>
    <name evidence="2" type="ORF">AA314_00591</name>
</gene>
<dbReference type="KEGG" id="age:AA314_00591"/>
<evidence type="ECO:0000256" key="1">
    <source>
        <dbReference type="SAM" id="MobiDB-lite"/>
    </source>
</evidence>
<feature type="region of interest" description="Disordered" evidence="1">
    <location>
        <begin position="13"/>
        <end position="46"/>
    </location>
</feature>
<evidence type="ECO:0000313" key="3">
    <source>
        <dbReference type="Proteomes" id="UP000035579"/>
    </source>
</evidence>
<sequence>MSRPPLGLRVALGAQPGVAPLGAEGAPEREPPGDERMGLPPGTGEVPGFRRLLAREPRFLHVRACATL</sequence>
<evidence type="ECO:0000313" key="2">
    <source>
        <dbReference type="EMBL" id="AKI98964.1"/>
    </source>
</evidence>
<organism evidence="2 3">
    <name type="scientific">Archangium gephyra</name>
    <dbReference type="NCBI Taxonomy" id="48"/>
    <lineage>
        <taxon>Bacteria</taxon>
        <taxon>Pseudomonadati</taxon>
        <taxon>Myxococcota</taxon>
        <taxon>Myxococcia</taxon>
        <taxon>Myxococcales</taxon>
        <taxon>Cystobacterineae</taxon>
        <taxon>Archangiaceae</taxon>
        <taxon>Archangium</taxon>
    </lineage>
</organism>
<dbReference type="AlphaFoldDB" id="A0AAC8TAI9"/>